<keyword evidence="2" id="KW-1133">Transmembrane helix</keyword>
<sequence length="250" mass="27050">MIVRCPACGAGHAVRYRIGRAPRKHRCSNCHEVFAYLPALELEPAGASWGPRRLPSAEPNGTVAGAGAPDSASALDPEHPAQPPRPLPLEPAPQPRSAVAARLLGLAAGLALIALLFAQFLVHERDRLGPHPELRALSDTICAHLPCTDTVSRVPGAVRVEGLQFVPVAPGVLRIDLELLNTLEQPQPWPLLEIALSDRHGRVLAQARWHPDEFLGAAADPRLEPQERRALRLDVRGGPRRPEGVMVWPL</sequence>
<proteinExistence type="predicted"/>
<keyword evidence="2" id="KW-0472">Membrane</keyword>
<feature type="region of interest" description="Disordered" evidence="1">
    <location>
        <begin position="48"/>
        <end position="94"/>
    </location>
</feature>
<evidence type="ECO:0000256" key="1">
    <source>
        <dbReference type="SAM" id="MobiDB-lite"/>
    </source>
</evidence>
<feature type="transmembrane region" description="Helical" evidence="2">
    <location>
        <begin position="103"/>
        <end position="122"/>
    </location>
</feature>
<evidence type="ECO:0000313" key="4">
    <source>
        <dbReference type="Proteomes" id="UP000005289"/>
    </source>
</evidence>
<dbReference type="RefSeq" id="WP_006747017.1">
    <property type="nucleotide sequence ID" value="NZ_CP007029.1"/>
</dbReference>
<dbReference type="OrthoDB" id="6717714at2"/>
<reference evidence="3 4" key="1">
    <citation type="submission" date="2013-12" db="EMBL/GenBank/DDBJ databases">
        <authorList>
            <consortium name="DOE Joint Genome Institute"/>
            <person name="Muyzer G."/>
            <person name="Huntemann M."/>
            <person name="Han J."/>
            <person name="Chen A."/>
            <person name="Kyrpides N."/>
            <person name="Mavromatis K."/>
            <person name="Markowitz V."/>
            <person name="Palaniappan K."/>
            <person name="Ivanova N."/>
            <person name="Schaumberg A."/>
            <person name="Pati A."/>
            <person name="Liolios K."/>
            <person name="Nordberg H.P."/>
            <person name="Cantor M.N."/>
            <person name="Hua S.X."/>
            <person name="Woyke T."/>
        </authorList>
    </citation>
    <scope>NUCLEOTIDE SEQUENCE [LARGE SCALE GENOMIC DNA]</scope>
    <source>
        <strain evidence="3 4">ARh 1</strain>
    </source>
</reference>
<dbReference type="STRING" id="713585.THITH_15335"/>
<dbReference type="EMBL" id="CP007029">
    <property type="protein sequence ID" value="AHF00281.1"/>
    <property type="molecule type" value="Genomic_DNA"/>
</dbReference>
<dbReference type="AlphaFoldDB" id="W0DTT5"/>
<evidence type="ECO:0008006" key="5">
    <source>
        <dbReference type="Google" id="ProtNLM"/>
    </source>
</evidence>
<dbReference type="KEGG" id="tti:THITH_15335"/>
<protein>
    <recommendedName>
        <fullName evidence="5">Zinc finger/thioredoxin putative domain-containing protein</fullName>
    </recommendedName>
</protein>
<dbReference type="Proteomes" id="UP000005289">
    <property type="component" value="Chromosome"/>
</dbReference>
<organism evidence="3 4">
    <name type="scientific">Thioalkalivibrio paradoxus ARh 1</name>
    <dbReference type="NCBI Taxonomy" id="713585"/>
    <lineage>
        <taxon>Bacteria</taxon>
        <taxon>Pseudomonadati</taxon>
        <taxon>Pseudomonadota</taxon>
        <taxon>Gammaproteobacteria</taxon>
        <taxon>Chromatiales</taxon>
        <taxon>Ectothiorhodospiraceae</taxon>
        <taxon>Thioalkalivibrio</taxon>
    </lineage>
</organism>
<dbReference type="Pfam" id="PF11906">
    <property type="entry name" value="DUF3426"/>
    <property type="match status" value="1"/>
</dbReference>
<accession>W0DTT5</accession>
<dbReference type="HOGENOM" id="CLU_036053_0_0_6"/>
<feature type="compositionally biased region" description="Pro residues" evidence="1">
    <location>
        <begin position="80"/>
        <end position="94"/>
    </location>
</feature>
<name>W0DTT5_9GAMM</name>
<evidence type="ECO:0000313" key="3">
    <source>
        <dbReference type="EMBL" id="AHF00281.1"/>
    </source>
</evidence>
<dbReference type="InterPro" id="IPR021834">
    <property type="entry name" value="DUF3426"/>
</dbReference>
<keyword evidence="4" id="KW-1185">Reference proteome</keyword>
<evidence type="ECO:0000256" key="2">
    <source>
        <dbReference type="SAM" id="Phobius"/>
    </source>
</evidence>
<keyword evidence="2" id="KW-0812">Transmembrane</keyword>
<gene>
    <name evidence="3" type="ORF">THITH_15335</name>
</gene>